<organism evidence="1 2">
    <name type="scientific">Bacillus gaemokensis</name>
    <dbReference type="NCBI Taxonomy" id="574375"/>
    <lineage>
        <taxon>Bacteria</taxon>
        <taxon>Bacillati</taxon>
        <taxon>Bacillota</taxon>
        <taxon>Bacilli</taxon>
        <taxon>Bacillales</taxon>
        <taxon>Bacillaceae</taxon>
        <taxon>Bacillus</taxon>
        <taxon>Bacillus cereus group</taxon>
    </lineage>
</organism>
<protein>
    <recommendedName>
        <fullName evidence="3">Lipoprotein</fullName>
    </recommendedName>
</protein>
<dbReference type="AlphaFoldDB" id="A0A073K9R7"/>
<evidence type="ECO:0000313" key="2">
    <source>
        <dbReference type="Proteomes" id="UP000027778"/>
    </source>
</evidence>
<sequence length="139" mass="16474">MCKREWLKLKNKVMVLSSYKKIYIIGCVLLLSACGNKGIDGEWELSQEQQNKCPIYYKFETVVKTEKKETITNYLVEMYTNDRIKEDLYKGTYNKENGNAYTLDFNNSFISKQNIKRNGESLEVYFNDVEKLCRYQQVK</sequence>
<dbReference type="eggNOG" id="ENOG5030DYJ">
    <property type="taxonomic scope" value="Bacteria"/>
</dbReference>
<dbReference type="PROSITE" id="PS51257">
    <property type="entry name" value="PROKAR_LIPOPROTEIN"/>
    <property type="match status" value="1"/>
</dbReference>
<comment type="caution">
    <text evidence="1">The sequence shown here is derived from an EMBL/GenBank/DDBJ whole genome shotgun (WGS) entry which is preliminary data.</text>
</comment>
<evidence type="ECO:0008006" key="3">
    <source>
        <dbReference type="Google" id="ProtNLM"/>
    </source>
</evidence>
<name>A0A073K9R7_9BACI</name>
<evidence type="ECO:0000313" key="1">
    <source>
        <dbReference type="EMBL" id="KEK24019.1"/>
    </source>
</evidence>
<keyword evidence="2" id="KW-1185">Reference proteome</keyword>
<gene>
    <name evidence="1" type="ORF">BAGA_04725</name>
</gene>
<dbReference type="EMBL" id="JOTM01000010">
    <property type="protein sequence ID" value="KEK24019.1"/>
    <property type="molecule type" value="Genomic_DNA"/>
</dbReference>
<dbReference type="Proteomes" id="UP000027778">
    <property type="component" value="Unassembled WGS sequence"/>
</dbReference>
<accession>A0A073K9R7</accession>
<reference evidence="1 2" key="1">
    <citation type="submission" date="2014-06" db="EMBL/GenBank/DDBJ databases">
        <title>Draft genome sequence of Bacillus gaemokensis JCM 15801 (MCCC 1A00707).</title>
        <authorList>
            <person name="Lai Q."/>
            <person name="Liu Y."/>
            <person name="Shao Z."/>
        </authorList>
    </citation>
    <scope>NUCLEOTIDE SEQUENCE [LARGE SCALE GENOMIC DNA]</scope>
    <source>
        <strain evidence="1 2">JCM 15801</strain>
    </source>
</reference>
<proteinExistence type="predicted"/>